<dbReference type="RefSeq" id="WP_208692737.1">
    <property type="nucleotide sequence ID" value="NZ_CP022198.1"/>
</dbReference>
<feature type="coiled-coil region" evidence="1">
    <location>
        <begin position="387"/>
        <end position="414"/>
    </location>
</feature>
<dbReference type="InterPro" id="IPR021204">
    <property type="entry name" value="Integr_conj_element_PFL4711"/>
</dbReference>
<proteinExistence type="predicted"/>
<dbReference type="NCBIfam" id="TIGR03755">
    <property type="entry name" value="conj_TIGR03755"/>
    <property type="match status" value="1"/>
</dbReference>
<sequence>MSTTRLTLLASTCLAGLLLGGAVQAAEPYRVQSQGSVIGDDVLYSIGGGNAVSMGSVGNMDSIQIGGGWNTNLICGNMSLTNTLQNQLNGATQGFQTIMSSVLQNATGAVASLPGLILQRANPGLYNLITNGIGQARLDFDRSKGTCRAIADKMLDVAGGQVGWNKLAEGEAMKSAAAGTTDAVAAINQVEQKSGNEGVTWVGGSKAGGSGQQPIKVVGDVTKAGYNMLSGRSPTATGSIPASSCNGGLVCSTWSSPQEAATFATRVLGEQQQQTCDNCQKTVTQAGVGLTPLIQETYDTKLKAVNALIAGTQPMTAENLAAAGSNSIPITRGIIESLRTEQDQDVLAKRLVSEVSLADVIEKALSLVRTLAAGRQEPNVAANQVAQTQVDQNAANLQAEIQNLKTELDMRRELAGNSPTTILQRASIRKDASKGIFQGDPLPNRLDRTENPAKKGE</sequence>
<feature type="chain" id="PRO_5016450607" evidence="3">
    <location>
        <begin position="26"/>
        <end position="457"/>
    </location>
</feature>
<evidence type="ECO:0000256" key="1">
    <source>
        <dbReference type="SAM" id="Coils"/>
    </source>
</evidence>
<dbReference type="Proteomes" id="UP000250579">
    <property type="component" value="Chromosome"/>
</dbReference>
<accession>A0A2Z5AD79</accession>
<reference evidence="4 5" key="1">
    <citation type="submission" date="2017-06" db="EMBL/GenBank/DDBJ databases">
        <title>Evolution towards high GC content and high-temperature stress adaptation in endophytic Pseudomonas oryzihabitans impacted its plant-growth promoting traits.</title>
        <authorList>
            <person name="Nascimento F.X."/>
        </authorList>
    </citation>
    <scope>NUCLEOTIDE SEQUENCE [LARGE SCALE GENOMIC DNA]</scope>
    <source>
        <strain evidence="4 5">MS8</strain>
    </source>
</reference>
<name>A0A2Z5AD79_9PSED</name>
<evidence type="ECO:0000313" key="5">
    <source>
        <dbReference type="Proteomes" id="UP000250579"/>
    </source>
</evidence>
<protein>
    <submittedName>
        <fullName evidence="4">Integrating conjugative element protein</fullName>
    </submittedName>
</protein>
<organism evidence="4 5">
    <name type="scientific">Pseudomonas oryzihabitans</name>
    <dbReference type="NCBI Taxonomy" id="47885"/>
    <lineage>
        <taxon>Bacteria</taxon>
        <taxon>Pseudomonadati</taxon>
        <taxon>Pseudomonadota</taxon>
        <taxon>Gammaproteobacteria</taxon>
        <taxon>Pseudomonadales</taxon>
        <taxon>Pseudomonadaceae</taxon>
        <taxon>Pseudomonas</taxon>
    </lineage>
</organism>
<dbReference type="AlphaFoldDB" id="A0A2Z5AD79"/>
<evidence type="ECO:0000313" key="4">
    <source>
        <dbReference type="EMBL" id="AXA68607.1"/>
    </source>
</evidence>
<evidence type="ECO:0000256" key="3">
    <source>
        <dbReference type="SAM" id="SignalP"/>
    </source>
</evidence>
<gene>
    <name evidence="4" type="ORF">CE139_23310</name>
</gene>
<feature type="region of interest" description="Disordered" evidence="2">
    <location>
        <begin position="433"/>
        <end position="457"/>
    </location>
</feature>
<dbReference type="EMBL" id="CP022198">
    <property type="protein sequence ID" value="AXA68607.1"/>
    <property type="molecule type" value="Genomic_DNA"/>
</dbReference>
<keyword evidence="1" id="KW-0175">Coiled coil</keyword>
<feature type="signal peptide" evidence="3">
    <location>
        <begin position="1"/>
        <end position="25"/>
    </location>
</feature>
<feature type="compositionally biased region" description="Basic and acidic residues" evidence="2">
    <location>
        <begin position="445"/>
        <end position="457"/>
    </location>
</feature>
<keyword evidence="3" id="KW-0732">Signal</keyword>
<evidence type="ECO:0000256" key="2">
    <source>
        <dbReference type="SAM" id="MobiDB-lite"/>
    </source>
</evidence>